<sequence length="64" mass="6207">MALSKATLTAVLALAFTVLSAHAAAPMSAPAPAPTAAAAGIYPSLGSVFVAAIVALFFGHGLKI</sequence>
<evidence type="ECO:0000256" key="2">
    <source>
        <dbReference type="SAM" id="SignalP"/>
    </source>
</evidence>
<name>A0A6N2L440_SALVM</name>
<dbReference type="AlphaFoldDB" id="A0A6N2L440"/>
<accession>A0A6N2L440</accession>
<reference evidence="3" key="1">
    <citation type="submission" date="2019-03" db="EMBL/GenBank/DDBJ databases">
        <authorList>
            <person name="Mank J."/>
            <person name="Almeida P."/>
        </authorList>
    </citation>
    <scope>NUCLEOTIDE SEQUENCE</scope>
    <source>
        <strain evidence="3">78183</strain>
    </source>
</reference>
<evidence type="ECO:0008006" key="4">
    <source>
        <dbReference type="Google" id="ProtNLM"/>
    </source>
</evidence>
<evidence type="ECO:0000256" key="1">
    <source>
        <dbReference type="SAM" id="Phobius"/>
    </source>
</evidence>
<keyword evidence="1" id="KW-0472">Membrane</keyword>
<proteinExistence type="predicted"/>
<feature type="signal peptide" evidence="2">
    <location>
        <begin position="1"/>
        <end position="23"/>
    </location>
</feature>
<keyword evidence="1" id="KW-1133">Transmembrane helix</keyword>
<organism evidence="3">
    <name type="scientific">Salix viminalis</name>
    <name type="common">Common osier</name>
    <name type="synonym">Basket willow</name>
    <dbReference type="NCBI Taxonomy" id="40686"/>
    <lineage>
        <taxon>Eukaryota</taxon>
        <taxon>Viridiplantae</taxon>
        <taxon>Streptophyta</taxon>
        <taxon>Embryophyta</taxon>
        <taxon>Tracheophyta</taxon>
        <taxon>Spermatophyta</taxon>
        <taxon>Magnoliopsida</taxon>
        <taxon>eudicotyledons</taxon>
        <taxon>Gunneridae</taxon>
        <taxon>Pentapetalae</taxon>
        <taxon>rosids</taxon>
        <taxon>fabids</taxon>
        <taxon>Malpighiales</taxon>
        <taxon>Salicaceae</taxon>
        <taxon>Saliceae</taxon>
        <taxon>Salix</taxon>
    </lineage>
</organism>
<keyword evidence="1" id="KW-0812">Transmembrane</keyword>
<feature type="transmembrane region" description="Helical" evidence="1">
    <location>
        <begin position="39"/>
        <end position="58"/>
    </location>
</feature>
<evidence type="ECO:0000313" key="3">
    <source>
        <dbReference type="EMBL" id="VFU34312.1"/>
    </source>
</evidence>
<keyword evidence="2" id="KW-0732">Signal</keyword>
<protein>
    <recommendedName>
        <fullName evidence="4">Arabinogalactan protein</fullName>
    </recommendedName>
</protein>
<dbReference type="EMBL" id="CAADRP010001001">
    <property type="protein sequence ID" value="VFU34312.1"/>
    <property type="molecule type" value="Genomic_DNA"/>
</dbReference>
<feature type="chain" id="PRO_5026960089" description="Arabinogalactan protein" evidence="2">
    <location>
        <begin position="24"/>
        <end position="64"/>
    </location>
</feature>
<gene>
    <name evidence="3" type="ORF">SVIM_LOCUS163629</name>
</gene>